<sequence>MLATIDNLQFSLPMVTATMKLVIIWRKKSDLILVLNMIADDWLKAKTDEELHVMIKHTQNARVINIFGYIFMTIGYSLLVFPPIFGISLRYMTNTTNPVKILPLH</sequence>
<evidence type="ECO:0000313" key="3">
    <source>
        <dbReference type="RefSeq" id="XP_024867599.1"/>
    </source>
</evidence>
<dbReference type="AlphaFoldDB" id="A0A6J1PDJ6"/>
<evidence type="ECO:0000313" key="2">
    <source>
        <dbReference type="Proteomes" id="UP000504618"/>
    </source>
</evidence>
<keyword evidence="1" id="KW-1133">Transmembrane helix</keyword>
<feature type="non-terminal residue" evidence="3">
    <location>
        <position position="105"/>
    </location>
</feature>
<evidence type="ECO:0000256" key="1">
    <source>
        <dbReference type="SAM" id="Phobius"/>
    </source>
</evidence>
<dbReference type="RefSeq" id="XP_024867599.1">
    <property type="nucleotide sequence ID" value="XM_025011831.1"/>
</dbReference>
<dbReference type="OrthoDB" id="7634903at2759"/>
<organism evidence="2 3">
    <name type="scientific">Temnothorax curvispinosus</name>
    <dbReference type="NCBI Taxonomy" id="300111"/>
    <lineage>
        <taxon>Eukaryota</taxon>
        <taxon>Metazoa</taxon>
        <taxon>Ecdysozoa</taxon>
        <taxon>Arthropoda</taxon>
        <taxon>Hexapoda</taxon>
        <taxon>Insecta</taxon>
        <taxon>Pterygota</taxon>
        <taxon>Neoptera</taxon>
        <taxon>Endopterygota</taxon>
        <taxon>Hymenoptera</taxon>
        <taxon>Apocrita</taxon>
        <taxon>Aculeata</taxon>
        <taxon>Formicoidea</taxon>
        <taxon>Formicidae</taxon>
        <taxon>Myrmicinae</taxon>
        <taxon>Temnothorax</taxon>
    </lineage>
</organism>
<reference evidence="3" key="1">
    <citation type="submission" date="2025-08" db="UniProtKB">
        <authorList>
            <consortium name="RefSeq"/>
        </authorList>
    </citation>
    <scope>IDENTIFICATION</scope>
    <source>
        <tissue evidence="3">Whole body</tissue>
    </source>
</reference>
<proteinExistence type="predicted"/>
<dbReference type="Proteomes" id="UP000504618">
    <property type="component" value="Unplaced"/>
</dbReference>
<keyword evidence="1" id="KW-0812">Transmembrane</keyword>
<keyword evidence="2" id="KW-1185">Reference proteome</keyword>
<gene>
    <name evidence="3" type="primary">LOC112451925</name>
</gene>
<protein>
    <submittedName>
        <fullName evidence="3">Uncharacterized protein LOC112451925</fullName>
    </submittedName>
</protein>
<accession>A0A6J1PDJ6</accession>
<name>A0A6J1PDJ6_9HYME</name>
<dbReference type="GeneID" id="112451925"/>
<keyword evidence="1" id="KW-0472">Membrane</keyword>
<feature type="transmembrane region" description="Helical" evidence="1">
    <location>
        <begin position="63"/>
        <end position="85"/>
    </location>
</feature>